<evidence type="ECO:0000313" key="2">
    <source>
        <dbReference type="Proteomes" id="UP001589627"/>
    </source>
</evidence>
<keyword evidence="2" id="KW-1185">Reference proteome</keyword>
<dbReference type="Gene3D" id="2.80.10.50">
    <property type="match status" value="1"/>
</dbReference>
<dbReference type="RefSeq" id="WP_378199796.1">
    <property type="nucleotide sequence ID" value="NZ_JBHLZP010000070.1"/>
</dbReference>
<evidence type="ECO:0000313" key="1">
    <source>
        <dbReference type="EMBL" id="MFB9833006.1"/>
    </source>
</evidence>
<proteinExistence type="predicted"/>
<organism evidence="1 2">
    <name type="scientific">Actinoallomurus acaciae</name>
    <dbReference type="NCBI Taxonomy" id="502577"/>
    <lineage>
        <taxon>Bacteria</taxon>
        <taxon>Bacillati</taxon>
        <taxon>Actinomycetota</taxon>
        <taxon>Actinomycetes</taxon>
        <taxon>Streptosporangiales</taxon>
        <taxon>Thermomonosporaceae</taxon>
        <taxon>Actinoallomurus</taxon>
    </lineage>
</organism>
<dbReference type="Proteomes" id="UP001589627">
    <property type="component" value="Unassembled WGS sequence"/>
</dbReference>
<comment type="caution">
    <text evidence="1">The sequence shown here is derived from an EMBL/GenBank/DDBJ whole genome shotgun (WGS) entry which is preliminary data.</text>
</comment>
<dbReference type="SUPFAM" id="SSF50405">
    <property type="entry name" value="Actin-crosslinking proteins"/>
    <property type="match status" value="1"/>
</dbReference>
<dbReference type="InterPro" id="IPR008999">
    <property type="entry name" value="Actin-crosslinking"/>
</dbReference>
<gene>
    <name evidence="1" type="ORF">ACFFNX_12495</name>
</gene>
<protein>
    <submittedName>
        <fullName evidence="1">Uncharacterized protein</fullName>
    </submittedName>
</protein>
<dbReference type="EMBL" id="JBHLZP010000070">
    <property type="protein sequence ID" value="MFB9833006.1"/>
    <property type="molecule type" value="Genomic_DNA"/>
</dbReference>
<accession>A0ABV5YD89</accession>
<reference evidence="1 2" key="1">
    <citation type="submission" date="2024-09" db="EMBL/GenBank/DDBJ databases">
        <authorList>
            <person name="Sun Q."/>
            <person name="Mori K."/>
        </authorList>
    </citation>
    <scope>NUCLEOTIDE SEQUENCE [LARGE SCALE GENOMIC DNA]</scope>
    <source>
        <strain evidence="1 2">TBRC 0563</strain>
    </source>
</reference>
<sequence>MGAEAILYPGAVFTLHNPVKLTAPKQVLQTQGLPTGSTRAILRLGDASISTAIDGDSQDDGQLAGFGRTHMGYGFAVNGVQDFTISGNADDSVRFGVIGRGCDGLLPSEPGGFQVDGSTSTSLQSQFQQAPLGYLGGITADIADGECTTIGAAQKFTVVHHGDGSVSLRAGVNNGYVSADGAGTKPLVANRATTGPWEEFDLIHG</sequence>
<name>A0ABV5YD89_9ACTN</name>